<protein>
    <submittedName>
        <fullName evidence="2">Uncharacterized protein</fullName>
    </submittedName>
</protein>
<feature type="region of interest" description="Disordered" evidence="1">
    <location>
        <begin position="1"/>
        <end position="27"/>
    </location>
</feature>
<dbReference type="Proteomes" id="UP000674143">
    <property type="component" value="Chromosome 13"/>
</dbReference>
<dbReference type="GeneID" id="92363784"/>
<comment type="caution">
    <text evidence="2">The sequence shown here is derived from an EMBL/GenBank/DDBJ whole genome shotgun (WGS) entry which is preliminary data.</text>
</comment>
<evidence type="ECO:0000313" key="3">
    <source>
        <dbReference type="Proteomes" id="UP000674143"/>
    </source>
</evidence>
<reference evidence="2 3" key="1">
    <citation type="submission" date="2021-02" db="EMBL/GenBank/DDBJ databases">
        <title>Leishmania (Mundinia) orientalis Genome sequencing and assembly.</title>
        <authorList>
            <person name="Almutairi H."/>
            <person name="Gatherer D."/>
        </authorList>
    </citation>
    <scope>NUCLEOTIDE SEQUENCE [LARGE SCALE GENOMIC DNA]</scope>
    <source>
        <strain evidence="2">LSCM4</strain>
    </source>
</reference>
<sequence>MCASNRKRSTHFASSTRHNASPGMSAGTIYPPLYPRTVCRRMACLHQREGVRVLHPRWCRAVRWPASSGRREGKGAQRNRKTANVAQVM</sequence>
<feature type="compositionally biased region" description="Basic residues" evidence="1">
    <location>
        <begin position="1"/>
        <end position="10"/>
    </location>
</feature>
<dbReference type="EMBL" id="JAFHLR010000013">
    <property type="protein sequence ID" value="KAG5484407.1"/>
    <property type="molecule type" value="Genomic_DNA"/>
</dbReference>
<keyword evidence="3" id="KW-1185">Reference proteome</keyword>
<dbReference type="KEGG" id="loi:92363784"/>
<accession>A0A836GLW0</accession>
<evidence type="ECO:0000256" key="1">
    <source>
        <dbReference type="SAM" id="MobiDB-lite"/>
    </source>
</evidence>
<evidence type="ECO:0000313" key="2">
    <source>
        <dbReference type="EMBL" id="KAG5484407.1"/>
    </source>
</evidence>
<proteinExistence type="predicted"/>
<dbReference type="RefSeq" id="XP_067064900.1">
    <property type="nucleotide sequence ID" value="XM_067209850.1"/>
</dbReference>
<dbReference type="AlphaFoldDB" id="A0A836GLW0"/>
<name>A0A836GLW0_9TRYP</name>
<organism evidence="2 3">
    <name type="scientific">Leishmania orientalis</name>
    <dbReference type="NCBI Taxonomy" id="2249476"/>
    <lineage>
        <taxon>Eukaryota</taxon>
        <taxon>Discoba</taxon>
        <taxon>Euglenozoa</taxon>
        <taxon>Kinetoplastea</taxon>
        <taxon>Metakinetoplastina</taxon>
        <taxon>Trypanosomatida</taxon>
        <taxon>Trypanosomatidae</taxon>
        <taxon>Leishmaniinae</taxon>
        <taxon>Leishmania</taxon>
    </lineage>
</organism>
<feature type="region of interest" description="Disordered" evidence="1">
    <location>
        <begin position="66"/>
        <end position="89"/>
    </location>
</feature>
<gene>
    <name evidence="2" type="ORF">LSCM4_07974</name>
</gene>